<accession>A0AAU9RGV2</accession>
<proteinExistence type="predicted"/>
<sequence length="323" mass="36326">MAVVSFRMLTWKNMAVVGGSTSYDRITEVKEFDEWKIGVKRLSDFGITSIPKFFMQAPEPLGLQILHDMLHRNSGYRYFRQKSGEYRPKIVEQVRGAARTWGFFQIMNHGVPVSVLDKTIAAEKAFHELPMEVKAKHYVRDEAAVSYMDVAGAGEGENTPVVCRREVLEWDGHAKKVAEAVMELLSEGLGLERGKFKELTISDTRLLGALLSSPSPAGPDGGLLHLRLILEYVAGSTKASNTACWPTPTGKLRISVVTFYNLHKRRGSGYYGPSPELLSPEKPAIYRDFTAQEHLENFYSMELDSKRFIDKIKLRELLARPGN</sequence>
<reference evidence="5 6" key="1">
    <citation type="submission" date="2022-03" db="EMBL/GenBank/DDBJ databases">
        <authorList>
            <person name="Nunn A."/>
            <person name="Chopra R."/>
            <person name="Nunn A."/>
            <person name="Contreras Garrido A."/>
        </authorList>
    </citation>
    <scope>NUCLEOTIDE SEQUENCE [LARGE SCALE GENOMIC DNA]</scope>
</reference>
<dbReference type="GO" id="GO:0016491">
    <property type="term" value="F:oxidoreductase activity"/>
    <property type="evidence" value="ECO:0007669"/>
    <property type="project" value="UniProtKB-KW"/>
</dbReference>
<evidence type="ECO:0000313" key="5">
    <source>
        <dbReference type="EMBL" id="CAH2042871.1"/>
    </source>
</evidence>
<dbReference type="PANTHER" id="PTHR10209:SF546">
    <property type="entry name" value="1-AMINOCYCLOPROPANE-1-CARBOXYLATE OXIDASE HOMOLOG 4-LIKE"/>
    <property type="match status" value="1"/>
</dbReference>
<dbReference type="Gene3D" id="2.60.120.330">
    <property type="entry name" value="B-lactam Antibiotic, Isopenicillin N Synthase, Chain"/>
    <property type="match status" value="2"/>
</dbReference>
<protein>
    <recommendedName>
        <fullName evidence="4">Non-haem dioxygenase N-terminal domain-containing protein</fullName>
    </recommendedName>
</protein>
<dbReference type="EMBL" id="CAJVSB020000211">
    <property type="protein sequence ID" value="CAH2042871.1"/>
    <property type="molecule type" value="Genomic_DNA"/>
</dbReference>
<dbReference type="InterPro" id="IPR026992">
    <property type="entry name" value="DIOX_N"/>
</dbReference>
<dbReference type="SUPFAM" id="SSF51197">
    <property type="entry name" value="Clavaminate synthase-like"/>
    <property type="match status" value="1"/>
</dbReference>
<evidence type="ECO:0000256" key="3">
    <source>
        <dbReference type="ARBA" id="ARBA00023004"/>
    </source>
</evidence>
<dbReference type="GO" id="GO:0046872">
    <property type="term" value="F:metal ion binding"/>
    <property type="evidence" value="ECO:0007669"/>
    <property type="project" value="UniProtKB-KW"/>
</dbReference>
<evidence type="ECO:0000259" key="4">
    <source>
        <dbReference type="Pfam" id="PF14226"/>
    </source>
</evidence>
<keyword evidence="3" id="KW-0408">Iron</keyword>
<evidence type="ECO:0000256" key="2">
    <source>
        <dbReference type="ARBA" id="ARBA00023002"/>
    </source>
</evidence>
<keyword evidence="6" id="KW-1185">Reference proteome</keyword>
<name>A0AAU9RGV2_THLAR</name>
<gene>
    <name evidence="5" type="ORF">TAV2_LOCUS4842</name>
</gene>
<evidence type="ECO:0000313" key="6">
    <source>
        <dbReference type="Proteomes" id="UP000836841"/>
    </source>
</evidence>
<dbReference type="PANTHER" id="PTHR10209">
    <property type="entry name" value="OXIDOREDUCTASE, 2OG-FE II OXYGENASE FAMILY PROTEIN"/>
    <property type="match status" value="1"/>
</dbReference>
<dbReference type="Proteomes" id="UP000836841">
    <property type="component" value="Unassembled WGS sequence"/>
</dbReference>
<keyword evidence="1" id="KW-0479">Metal-binding</keyword>
<dbReference type="InterPro" id="IPR027443">
    <property type="entry name" value="IPNS-like_sf"/>
</dbReference>
<dbReference type="Pfam" id="PF14226">
    <property type="entry name" value="DIOX_N"/>
    <property type="match status" value="1"/>
</dbReference>
<comment type="caution">
    <text evidence="5">The sequence shown here is derived from an EMBL/GenBank/DDBJ whole genome shotgun (WGS) entry which is preliminary data.</text>
</comment>
<evidence type="ECO:0000256" key="1">
    <source>
        <dbReference type="ARBA" id="ARBA00022723"/>
    </source>
</evidence>
<dbReference type="AlphaFoldDB" id="A0AAU9RGV2"/>
<organism evidence="5 6">
    <name type="scientific">Thlaspi arvense</name>
    <name type="common">Field penny-cress</name>
    <dbReference type="NCBI Taxonomy" id="13288"/>
    <lineage>
        <taxon>Eukaryota</taxon>
        <taxon>Viridiplantae</taxon>
        <taxon>Streptophyta</taxon>
        <taxon>Embryophyta</taxon>
        <taxon>Tracheophyta</taxon>
        <taxon>Spermatophyta</taxon>
        <taxon>Magnoliopsida</taxon>
        <taxon>eudicotyledons</taxon>
        <taxon>Gunneridae</taxon>
        <taxon>Pentapetalae</taxon>
        <taxon>rosids</taxon>
        <taxon>malvids</taxon>
        <taxon>Brassicales</taxon>
        <taxon>Brassicaceae</taxon>
        <taxon>Thlaspideae</taxon>
        <taxon>Thlaspi</taxon>
    </lineage>
</organism>
<keyword evidence="2" id="KW-0560">Oxidoreductase</keyword>
<feature type="domain" description="Non-haem dioxygenase N-terminal" evidence="4">
    <location>
        <begin position="84"/>
        <end position="171"/>
    </location>
</feature>